<dbReference type="OrthoDB" id="6764942at2759"/>
<evidence type="ECO:0000313" key="7">
    <source>
        <dbReference type="Proteomes" id="UP000515146"/>
    </source>
</evidence>
<dbReference type="SMART" id="SM00220">
    <property type="entry name" value="S_TKc"/>
    <property type="match status" value="1"/>
</dbReference>
<reference evidence="8" key="1">
    <citation type="submission" date="2025-08" db="UniProtKB">
        <authorList>
            <consortium name="RefSeq"/>
        </authorList>
    </citation>
    <scope>IDENTIFICATION</scope>
    <source>
        <strain evidence="8">Airmid</strain>
    </source>
</reference>
<dbReference type="Gene3D" id="1.10.510.10">
    <property type="entry name" value="Transferase(Phosphotransferase) domain 1"/>
    <property type="match status" value="1"/>
</dbReference>
<keyword evidence="7" id="KW-1185">Reference proteome</keyword>
<dbReference type="KEGG" id="dpte:113792328"/>
<dbReference type="InterPro" id="IPR008271">
    <property type="entry name" value="Ser/Thr_kinase_AS"/>
</dbReference>
<proteinExistence type="predicted"/>
<dbReference type="GO" id="GO:0005952">
    <property type="term" value="C:cAMP-dependent protein kinase complex"/>
    <property type="evidence" value="ECO:0007669"/>
    <property type="project" value="TreeGrafter"/>
</dbReference>
<feature type="domain" description="Protein kinase" evidence="6">
    <location>
        <begin position="1"/>
        <end position="185"/>
    </location>
</feature>
<dbReference type="Proteomes" id="UP000515146">
    <property type="component" value="Unplaced"/>
</dbReference>
<dbReference type="InterPro" id="IPR011009">
    <property type="entry name" value="Kinase-like_dom_sf"/>
</dbReference>
<evidence type="ECO:0000256" key="2">
    <source>
        <dbReference type="ARBA" id="ARBA00022679"/>
    </source>
</evidence>
<dbReference type="InterPro" id="IPR000719">
    <property type="entry name" value="Prot_kinase_dom"/>
</dbReference>
<keyword evidence="1" id="KW-0723">Serine/threonine-protein kinase</keyword>
<sequence length="193" mass="21640">MSHLVPLKRLDERAAATLLAQVLLALGYLHDFVGFCHRDIKPDNVLIDARGQPKLADFGLARALPLVLLDQSKPAARETFYSPMGTVEYMPVEIVRAATPYTRVCDFWCVGVLMFEMLAGEMPFSLQGGSKRKLKQSILAHGTLLDHWPSHVPLSAAARDLLQRLIAEPQQRYSNVYAVLSHPWFAQVQLDDF</sequence>
<dbReference type="GO" id="GO:0004691">
    <property type="term" value="F:cAMP-dependent protein kinase activity"/>
    <property type="evidence" value="ECO:0007669"/>
    <property type="project" value="TreeGrafter"/>
</dbReference>
<keyword evidence="2" id="KW-0808">Transferase</keyword>
<protein>
    <submittedName>
        <fullName evidence="8">Ribosomal protein S6 kinase alpha-4-like</fullName>
    </submittedName>
</protein>
<dbReference type="PANTHER" id="PTHR24353:SF143">
    <property type="entry name" value="PROTEIN KINASE DOMAIN-CONTAINING PROTEIN"/>
    <property type="match status" value="1"/>
</dbReference>
<dbReference type="OMA" id="ETFYSPM"/>
<dbReference type="PROSITE" id="PS50011">
    <property type="entry name" value="PROTEIN_KINASE_DOM"/>
    <property type="match status" value="1"/>
</dbReference>
<dbReference type="PROSITE" id="PS00108">
    <property type="entry name" value="PROTEIN_KINASE_ST"/>
    <property type="match status" value="1"/>
</dbReference>
<evidence type="ECO:0000259" key="6">
    <source>
        <dbReference type="PROSITE" id="PS50011"/>
    </source>
</evidence>
<dbReference type="Pfam" id="PF00069">
    <property type="entry name" value="Pkinase"/>
    <property type="match status" value="1"/>
</dbReference>
<dbReference type="AlphaFoldDB" id="A0A6P6Y166"/>
<keyword evidence="5" id="KW-0067">ATP-binding</keyword>
<keyword evidence="4" id="KW-0418">Kinase</keyword>
<dbReference type="InParanoid" id="A0A6P6Y166"/>
<evidence type="ECO:0000313" key="8">
    <source>
        <dbReference type="RefSeq" id="XP_027198039.1"/>
    </source>
</evidence>
<evidence type="ECO:0000256" key="5">
    <source>
        <dbReference type="ARBA" id="ARBA00022840"/>
    </source>
</evidence>
<evidence type="ECO:0000256" key="1">
    <source>
        <dbReference type="ARBA" id="ARBA00022527"/>
    </source>
</evidence>
<evidence type="ECO:0000256" key="4">
    <source>
        <dbReference type="ARBA" id="ARBA00022777"/>
    </source>
</evidence>
<organism evidence="7 8">
    <name type="scientific">Dermatophagoides pteronyssinus</name>
    <name type="common">European house dust mite</name>
    <dbReference type="NCBI Taxonomy" id="6956"/>
    <lineage>
        <taxon>Eukaryota</taxon>
        <taxon>Metazoa</taxon>
        <taxon>Ecdysozoa</taxon>
        <taxon>Arthropoda</taxon>
        <taxon>Chelicerata</taxon>
        <taxon>Arachnida</taxon>
        <taxon>Acari</taxon>
        <taxon>Acariformes</taxon>
        <taxon>Sarcoptiformes</taxon>
        <taxon>Astigmata</taxon>
        <taxon>Psoroptidia</taxon>
        <taxon>Analgoidea</taxon>
        <taxon>Pyroglyphidae</taxon>
        <taxon>Dermatophagoidinae</taxon>
        <taxon>Dermatophagoides</taxon>
    </lineage>
</organism>
<keyword evidence="3" id="KW-0547">Nucleotide-binding</keyword>
<gene>
    <name evidence="8" type="primary">LOC113792328</name>
</gene>
<name>A0A6P6Y166_DERPT</name>
<dbReference type="GO" id="GO:0005524">
    <property type="term" value="F:ATP binding"/>
    <property type="evidence" value="ECO:0007669"/>
    <property type="project" value="UniProtKB-KW"/>
</dbReference>
<evidence type="ECO:0000256" key="3">
    <source>
        <dbReference type="ARBA" id="ARBA00022741"/>
    </source>
</evidence>
<dbReference type="RefSeq" id="XP_027198039.1">
    <property type="nucleotide sequence ID" value="XM_027342238.1"/>
</dbReference>
<dbReference type="SUPFAM" id="SSF56112">
    <property type="entry name" value="Protein kinase-like (PK-like)"/>
    <property type="match status" value="1"/>
</dbReference>
<dbReference type="PANTHER" id="PTHR24353">
    <property type="entry name" value="CYCLIC NUCLEOTIDE-DEPENDENT PROTEIN KINASE"/>
    <property type="match status" value="1"/>
</dbReference>
<accession>A0A6P6Y166</accession>